<dbReference type="PANTHER" id="PTHR43712:SF1">
    <property type="entry name" value="HYPOTHETICAL O-METHYLTRANSFERASE (EUROFUNG)-RELATED"/>
    <property type="match status" value="1"/>
</dbReference>
<dbReference type="Proteomes" id="UP000660729">
    <property type="component" value="Unassembled WGS sequence"/>
</dbReference>
<dbReference type="Pfam" id="PF00891">
    <property type="entry name" value="Methyltransf_2"/>
    <property type="match status" value="1"/>
</dbReference>
<dbReference type="EMBL" id="JABCIY010000043">
    <property type="protein sequence ID" value="KAF7195146.1"/>
    <property type="molecule type" value="Genomic_DNA"/>
</dbReference>
<feature type="domain" description="O-methyltransferase C-terminal" evidence="5">
    <location>
        <begin position="240"/>
        <end position="384"/>
    </location>
</feature>
<dbReference type="Pfam" id="PF08100">
    <property type="entry name" value="Dimerisation"/>
    <property type="match status" value="1"/>
</dbReference>
<dbReference type="InterPro" id="IPR036390">
    <property type="entry name" value="WH_DNA-bd_sf"/>
</dbReference>
<protein>
    <submittedName>
        <fullName evidence="7">O-methyltransferase asqD</fullName>
    </submittedName>
</protein>
<dbReference type="PIRSF" id="PIRSF005739">
    <property type="entry name" value="O-mtase"/>
    <property type="match status" value="1"/>
</dbReference>
<keyword evidence="8" id="KW-1185">Reference proteome</keyword>
<evidence type="ECO:0000256" key="2">
    <source>
        <dbReference type="ARBA" id="ARBA00022679"/>
    </source>
</evidence>
<dbReference type="InterPro" id="IPR001077">
    <property type="entry name" value="COMT_C"/>
</dbReference>
<dbReference type="SUPFAM" id="SSF53335">
    <property type="entry name" value="S-adenosyl-L-methionine-dependent methyltransferases"/>
    <property type="match status" value="1"/>
</dbReference>
<organism evidence="7 8">
    <name type="scientific">Pseudocercospora fuligena</name>
    <dbReference type="NCBI Taxonomy" id="685502"/>
    <lineage>
        <taxon>Eukaryota</taxon>
        <taxon>Fungi</taxon>
        <taxon>Dikarya</taxon>
        <taxon>Ascomycota</taxon>
        <taxon>Pezizomycotina</taxon>
        <taxon>Dothideomycetes</taxon>
        <taxon>Dothideomycetidae</taxon>
        <taxon>Mycosphaerellales</taxon>
        <taxon>Mycosphaerellaceae</taxon>
        <taxon>Pseudocercospora</taxon>
    </lineage>
</organism>
<dbReference type="Gene3D" id="3.40.50.150">
    <property type="entry name" value="Vaccinia Virus protein VP39"/>
    <property type="match status" value="1"/>
</dbReference>
<evidence type="ECO:0000259" key="6">
    <source>
        <dbReference type="Pfam" id="PF08100"/>
    </source>
</evidence>
<dbReference type="GO" id="GO:0046983">
    <property type="term" value="F:protein dimerization activity"/>
    <property type="evidence" value="ECO:0007669"/>
    <property type="project" value="InterPro"/>
</dbReference>
<dbReference type="OrthoDB" id="3649660at2759"/>
<dbReference type="PROSITE" id="PS51683">
    <property type="entry name" value="SAM_OMT_II"/>
    <property type="match status" value="1"/>
</dbReference>
<evidence type="ECO:0000313" key="7">
    <source>
        <dbReference type="EMBL" id="KAF7195146.1"/>
    </source>
</evidence>
<dbReference type="PANTHER" id="PTHR43712">
    <property type="entry name" value="PUTATIVE (AFU_ORTHOLOGUE AFUA_4G14580)-RELATED"/>
    <property type="match status" value="1"/>
</dbReference>
<dbReference type="GO" id="GO:0032259">
    <property type="term" value="P:methylation"/>
    <property type="evidence" value="ECO:0007669"/>
    <property type="project" value="UniProtKB-KW"/>
</dbReference>
<dbReference type="GO" id="GO:0008171">
    <property type="term" value="F:O-methyltransferase activity"/>
    <property type="evidence" value="ECO:0007669"/>
    <property type="project" value="InterPro"/>
</dbReference>
<evidence type="ECO:0000313" key="8">
    <source>
        <dbReference type="Proteomes" id="UP000660729"/>
    </source>
</evidence>
<proteinExistence type="predicted"/>
<dbReference type="InterPro" id="IPR012967">
    <property type="entry name" value="COMT_dimerisation"/>
</dbReference>
<dbReference type="InterPro" id="IPR036388">
    <property type="entry name" value="WH-like_DNA-bd_sf"/>
</dbReference>
<evidence type="ECO:0000259" key="5">
    <source>
        <dbReference type="Pfam" id="PF00891"/>
    </source>
</evidence>
<name>A0A8H6RQ80_9PEZI</name>
<feature type="active site" description="Proton acceptor" evidence="4">
    <location>
        <position position="313"/>
    </location>
</feature>
<comment type="caution">
    <text evidence="7">The sequence shown here is derived from an EMBL/GenBank/DDBJ whole genome shotgun (WGS) entry which is preliminary data.</text>
</comment>
<accession>A0A8H6RQ80</accession>
<evidence type="ECO:0000256" key="3">
    <source>
        <dbReference type="ARBA" id="ARBA00022691"/>
    </source>
</evidence>
<dbReference type="Gene3D" id="1.10.10.10">
    <property type="entry name" value="Winged helix-like DNA-binding domain superfamily/Winged helix DNA-binding domain"/>
    <property type="match status" value="1"/>
</dbReference>
<sequence>MKSHVDTLLTRIQDLSQNGRRDFEEDEKGRIALLRAAQALANALKRPSDVCAEIAMSGMLYSAVRIAIDMELFEKVMAAEGPISSGELASQSGAEEQLILRLGRALTGTGFLSSETAKDGGIAYFANDITKHATRPNVRAGLKFHFDQGLPVAQKAPEYFKKHGLKIPKADSEAVFNYALQTEDECWTYWSKQPGVMENFNTFARGYFGTQTIPIRWFPYDEVCFGGFDPVKSGCEYLWVDVGGNKGHNLQTLVEKYPDVKGKFLLQDLPATIDELNRSDVRLSDKISTQGYDFFAAQPVKGAKNYQLENVCHNWDDENCRKILANVRDAMLPGYSKLIISSLTVPDENTPLELCGLDLSFMYLHSAGQRSERQWRDLLKSVGLRIVKIWPPPGIENAVIEVDRVG</sequence>
<reference evidence="7" key="1">
    <citation type="submission" date="2020-04" db="EMBL/GenBank/DDBJ databases">
        <title>Draft genome resource of the tomato pathogen Pseudocercospora fuligena.</title>
        <authorList>
            <person name="Zaccaron A."/>
        </authorList>
    </citation>
    <scope>NUCLEOTIDE SEQUENCE</scope>
    <source>
        <strain evidence="7">PF001</strain>
    </source>
</reference>
<dbReference type="AlphaFoldDB" id="A0A8H6RQ80"/>
<dbReference type="SUPFAM" id="SSF46785">
    <property type="entry name" value="Winged helix' DNA-binding domain"/>
    <property type="match status" value="1"/>
</dbReference>
<keyword evidence="2 7" id="KW-0808">Transferase</keyword>
<keyword evidence="1 7" id="KW-0489">Methyltransferase</keyword>
<dbReference type="InterPro" id="IPR016461">
    <property type="entry name" value="COMT-like"/>
</dbReference>
<gene>
    <name evidence="7" type="ORF">HII31_03614</name>
</gene>
<evidence type="ECO:0000256" key="4">
    <source>
        <dbReference type="PIRSR" id="PIRSR005739-1"/>
    </source>
</evidence>
<feature type="domain" description="O-methyltransferase dimerisation" evidence="6">
    <location>
        <begin position="59"/>
        <end position="128"/>
    </location>
</feature>
<evidence type="ECO:0000256" key="1">
    <source>
        <dbReference type="ARBA" id="ARBA00022603"/>
    </source>
</evidence>
<dbReference type="InterPro" id="IPR029063">
    <property type="entry name" value="SAM-dependent_MTases_sf"/>
</dbReference>
<keyword evidence="3" id="KW-0949">S-adenosyl-L-methionine</keyword>